<feature type="compositionally biased region" description="Low complexity" evidence="1">
    <location>
        <begin position="110"/>
        <end position="134"/>
    </location>
</feature>
<dbReference type="EMBL" id="GFDG01000230">
    <property type="protein sequence ID" value="JAV18569.1"/>
    <property type="molecule type" value="Transcribed_RNA"/>
</dbReference>
<sequence length="153" mass="16986">MSMNTMTAHEPINYLDSILNEEEKRCEYSHQWRNFTISRSGRFKSKNKHRNVVDGKMFDRSSTTASTTNATTSSSCGIGATSTSTTSSFDKDKKISSHYGSSAPVKSYQTQTTSSAKAISSSSKSPASFTSSTSNNRQRDKMDSYKSYYETNL</sequence>
<feature type="region of interest" description="Disordered" evidence="1">
    <location>
        <begin position="44"/>
        <end position="153"/>
    </location>
</feature>
<name>A0A1L8EIX3_HAEIR</name>
<proteinExistence type="predicted"/>
<reference evidence="2" key="1">
    <citation type="submission" date="2017-01" db="EMBL/GenBank/DDBJ databases">
        <title>An insight into the sialome and mialome of the horn fly, Haematobia irritans.</title>
        <authorList>
            <person name="Breijo M."/>
            <person name="Boiani M."/>
            <person name="Ures X."/>
            <person name="Rocha S."/>
            <person name="Sequeira M."/>
            <person name="Ribeiro J.M."/>
        </authorList>
    </citation>
    <scope>NUCLEOTIDE SEQUENCE</scope>
</reference>
<dbReference type="AlphaFoldDB" id="A0A1L8EIX3"/>
<evidence type="ECO:0000256" key="1">
    <source>
        <dbReference type="SAM" id="MobiDB-lite"/>
    </source>
</evidence>
<accession>A0A1L8EIX3</accession>
<feature type="compositionally biased region" description="Low complexity" evidence="1">
    <location>
        <begin position="61"/>
        <end position="88"/>
    </location>
</feature>
<evidence type="ECO:0000313" key="2">
    <source>
        <dbReference type="EMBL" id="JAV18569.1"/>
    </source>
</evidence>
<organism evidence="2">
    <name type="scientific">Haematobia irritans</name>
    <name type="common">Horn fly</name>
    <name type="synonym">Conops irritans</name>
    <dbReference type="NCBI Taxonomy" id="7368"/>
    <lineage>
        <taxon>Eukaryota</taxon>
        <taxon>Metazoa</taxon>
        <taxon>Ecdysozoa</taxon>
        <taxon>Arthropoda</taxon>
        <taxon>Hexapoda</taxon>
        <taxon>Insecta</taxon>
        <taxon>Pterygota</taxon>
        <taxon>Neoptera</taxon>
        <taxon>Endopterygota</taxon>
        <taxon>Diptera</taxon>
        <taxon>Brachycera</taxon>
        <taxon>Muscomorpha</taxon>
        <taxon>Muscoidea</taxon>
        <taxon>Muscidae</taxon>
        <taxon>Haematobia</taxon>
    </lineage>
</organism>
<protein>
    <submittedName>
        <fullName evidence="2">Uncharacterized protein</fullName>
    </submittedName>
</protein>